<feature type="non-terminal residue" evidence="3">
    <location>
        <position position="1"/>
    </location>
</feature>
<dbReference type="InterPro" id="IPR000941">
    <property type="entry name" value="Enolase"/>
</dbReference>
<dbReference type="AlphaFoldDB" id="A0A921SDQ9"/>
<dbReference type="GO" id="GO:0000287">
    <property type="term" value="F:magnesium ion binding"/>
    <property type="evidence" value="ECO:0007669"/>
    <property type="project" value="InterPro"/>
</dbReference>
<proteinExistence type="predicted"/>
<sequence length="161" mass="17503">IVKLQSLARGVIYRMQFGLHQLYPITGLDLKAKKDVVASTTEAVNGDDGARRSMDKVAIDSGCESSVLSAPSSTGEFEALEVCDGSANYMGKGVLNTVKNVNEIIAPALADKDVTQQTTLDKFMVETFDGTQNEWGWCKKKLRVNAILSLTLCRDRTAAKQ</sequence>
<dbReference type="EMBL" id="JPWU03000275">
    <property type="protein sequence ID" value="KAG2520764.1"/>
    <property type="molecule type" value="Genomic_DNA"/>
</dbReference>
<dbReference type="GO" id="GO:0006096">
    <property type="term" value="P:glycolytic process"/>
    <property type="evidence" value="ECO:0007669"/>
    <property type="project" value="InterPro"/>
</dbReference>
<dbReference type="PANTHER" id="PTHR11902">
    <property type="entry name" value="ENOLASE"/>
    <property type="match status" value="1"/>
</dbReference>
<dbReference type="GO" id="GO:0000015">
    <property type="term" value="C:phosphopyruvate hydratase complex"/>
    <property type="evidence" value="ECO:0007669"/>
    <property type="project" value="InterPro"/>
</dbReference>
<dbReference type="Proteomes" id="UP000792063">
    <property type="component" value="Unassembled WGS sequence"/>
</dbReference>
<gene>
    <name evidence="3" type="ORF">JM18_006946</name>
</gene>
<dbReference type="Pfam" id="PF03952">
    <property type="entry name" value="Enolase_N"/>
    <property type="match status" value="1"/>
</dbReference>
<dbReference type="SUPFAM" id="SSF54826">
    <property type="entry name" value="Enolase N-terminal domain-like"/>
    <property type="match status" value="1"/>
</dbReference>
<evidence type="ECO:0000256" key="1">
    <source>
        <dbReference type="ARBA" id="ARBA00022842"/>
    </source>
</evidence>
<dbReference type="PANTHER" id="PTHR11902:SF1">
    <property type="entry name" value="ENOLASE"/>
    <property type="match status" value="1"/>
</dbReference>
<dbReference type="Gene3D" id="3.30.390.10">
    <property type="entry name" value="Enolase-like, N-terminal domain"/>
    <property type="match status" value="1"/>
</dbReference>
<reference evidence="3" key="1">
    <citation type="journal article" date="2015" name="Genom Data">
        <title>Genome sequences of six Phytophthora species associated with forests in New Zealand.</title>
        <authorList>
            <person name="Studholme D.J."/>
            <person name="McDougal R.L."/>
            <person name="Sambles C."/>
            <person name="Hansen E."/>
            <person name="Hardy G."/>
            <person name="Grant M."/>
            <person name="Ganley R.J."/>
            <person name="Williams N.M."/>
        </authorList>
    </citation>
    <scope>NUCLEOTIDE SEQUENCE</scope>
    <source>
        <strain evidence="3">NZFS 3630</strain>
    </source>
</reference>
<dbReference type="InterPro" id="IPR029017">
    <property type="entry name" value="Enolase-like_N"/>
</dbReference>
<evidence type="ECO:0000259" key="2">
    <source>
        <dbReference type="SMART" id="SM01193"/>
    </source>
</evidence>
<reference evidence="3" key="2">
    <citation type="submission" date="2020-06" db="EMBL/GenBank/DDBJ databases">
        <authorList>
            <person name="Studholme D.J."/>
        </authorList>
    </citation>
    <scope>NUCLEOTIDE SEQUENCE</scope>
    <source>
        <strain evidence="3">NZFS 3630</strain>
    </source>
</reference>
<dbReference type="GO" id="GO:0004634">
    <property type="term" value="F:phosphopyruvate hydratase activity"/>
    <property type="evidence" value="ECO:0007669"/>
    <property type="project" value="InterPro"/>
</dbReference>
<evidence type="ECO:0000313" key="4">
    <source>
        <dbReference type="Proteomes" id="UP000792063"/>
    </source>
</evidence>
<dbReference type="InterPro" id="IPR020811">
    <property type="entry name" value="Enolase_N"/>
</dbReference>
<dbReference type="SMART" id="SM01193">
    <property type="entry name" value="Enolase_N"/>
    <property type="match status" value="1"/>
</dbReference>
<evidence type="ECO:0000313" key="3">
    <source>
        <dbReference type="EMBL" id="KAG2520764.1"/>
    </source>
</evidence>
<feature type="domain" description="Enolase N-terminal" evidence="2">
    <location>
        <begin position="50"/>
        <end position="161"/>
    </location>
</feature>
<protein>
    <recommendedName>
        <fullName evidence="2">Enolase N-terminal domain-containing protein</fullName>
    </recommendedName>
</protein>
<comment type="caution">
    <text evidence="3">The sequence shown here is derived from an EMBL/GenBank/DDBJ whole genome shotgun (WGS) entry which is preliminary data.</text>
</comment>
<organism evidence="3 4">
    <name type="scientific">Phytophthora kernoviae</name>
    <dbReference type="NCBI Taxonomy" id="325452"/>
    <lineage>
        <taxon>Eukaryota</taxon>
        <taxon>Sar</taxon>
        <taxon>Stramenopiles</taxon>
        <taxon>Oomycota</taxon>
        <taxon>Peronosporomycetes</taxon>
        <taxon>Peronosporales</taxon>
        <taxon>Peronosporaceae</taxon>
        <taxon>Phytophthora</taxon>
    </lineage>
</organism>
<keyword evidence="1" id="KW-0460">Magnesium</keyword>
<name>A0A921SDQ9_9STRA</name>
<accession>A0A921SDQ9</accession>